<evidence type="ECO:0000313" key="3">
    <source>
        <dbReference type="Proteomes" id="UP001239445"/>
    </source>
</evidence>
<organism evidence="2 3">
    <name type="scientific">Echria macrotheca</name>
    <dbReference type="NCBI Taxonomy" id="438768"/>
    <lineage>
        <taxon>Eukaryota</taxon>
        <taxon>Fungi</taxon>
        <taxon>Dikarya</taxon>
        <taxon>Ascomycota</taxon>
        <taxon>Pezizomycotina</taxon>
        <taxon>Sordariomycetes</taxon>
        <taxon>Sordariomycetidae</taxon>
        <taxon>Sordariales</taxon>
        <taxon>Schizotheciaceae</taxon>
        <taxon>Echria</taxon>
    </lineage>
</organism>
<name>A0AAJ0F0R6_9PEZI</name>
<dbReference type="Proteomes" id="UP001239445">
    <property type="component" value="Unassembled WGS sequence"/>
</dbReference>
<feature type="transmembrane region" description="Helical" evidence="1">
    <location>
        <begin position="363"/>
        <end position="383"/>
    </location>
</feature>
<evidence type="ECO:0000313" key="2">
    <source>
        <dbReference type="EMBL" id="KAK1750401.1"/>
    </source>
</evidence>
<keyword evidence="3" id="KW-1185">Reference proteome</keyword>
<accession>A0AAJ0F0R6</accession>
<dbReference type="AlphaFoldDB" id="A0AAJ0F0R6"/>
<dbReference type="PANTHER" id="PTHR35043">
    <property type="entry name" value="TRANSCRIPTION FACTOR DOMAIN-CONTAINING PROTEIN"/>
    <property type="match status" value="1"/>
</dbReference>
<sequence length="409" mass="46307">MLITLVVPEGLLCKTVVNFSAARLNTKVLQDLADDDDIEWSLSHTFFADMGGFVLRFPSEVAGPKPPSYEWYNAWDMKRGVSRLEPKYGEAAWRLHRTHAPLVSDQIEALQDTFRDLNSTLCQFGGHTWVLTSCQLILARKIGLIERLPSLTIDDITDRSKGDLFVKASALLQVTWLVVELLVRAVLHKPSSPLEIMTLSFAACAFVMYLLLIKHPKDVTTPIYLDMGKSASPDQIQMMARVRPIEFWFSPSVRLSAPNNVVHPSWNQKMYDNKLFESMNFSYEERPLMAFIGVVSSLVVGGLHLLAWNSQFPTRTEAILWKVSSLLTAGVPLIMNMVHWLYFAVKTRGGAWKPNEFPIGPRIFTLYMTGSMLLIMSRLFLIVEAFRSLYYLSPETFLSTWAVGIPHVS</sequence>
<reference evidence="2" key="1">
    <citation type="submission" date="2023-06" db="EMBL/GenBank/DDBJ databases">
        <title>Genome-scale phylogeny and comparative genomics of the fungal order Sordariales.</title>
        <authorList>
            <consortium name="Lawrence Berkeley National Laboratory"/>
            <person name="Hensen N."/>
            <person name="Bonometti L."/>
            <person name="Westerberg I."/>
            <person name="Brannstrom I.O."/>
            <person name="Guillou S."/>
            <person name="Cros-Aarteil S."/>
            <person name="Calhoun S."/>
            <person name="Haridas S."/>
            <person name="Kuo A."/>
            <person name="Mondo S."/>
            <person name="Pangilinan J."/>
            <person name="Riley R."/>
            <person name="Labutti K."/>
            <person name="Andreopoulos B."/>
            <person name="Lipzen A."/>
            <person name="Chen C."/>
            <person name="Yanf M."/>
            <person name="Daum C."/>
            <person name="Ng V."/>
            <person name="Clum A."/>
            <person name="Steindorff A."/>
            <person name="Ohm R."/>
            <person name="Martin F."/>
            <person name="Silar P."/>
            <person name="Natvig D."/>
            <person name="Lalanne C."/>
            <person name="Gautier V."/>
            <person name="Ament-Velasquez S.L."/>
            <person name="Kruys A."/>
            <person name="Hutchinson M.I."/>
            <person name="Powell A.J."/>
            <person name="Barry K."/>
            <person name="Miller A.N."/>
            <person name="Grigoriev I.V."/>
            <person name="Debuchy R."/>
            <person name="Gladieux P."/>
            <person name="Thoren M.H."/>
            <person name="Johannesson H."/>
        </authorList>
    </citation>
    <scope>NUCLEOTIDE SEQUENCE</scope>
    <source>
        <strain evidence="2">PSN4</strain>
    </source>
</reference>
<dbReference type="PANTHER" id="PTHR35043:SF7">
    <property type="entry name" value="TRANSCRIPTION FACTOR DOMAIN-CONTAINING PROTEIN"/>
    <property type="match status" value="1"/>
</dbReference>
<protein>
    <submittedName>
        <fullName evidence="2">Uncharacterized protein</fullName>
    </submittedName>
</protein>
<comment type="caution">
    <text evidence="2">The sequence shown here is derived from an EMBL/GenBank/DDBJ whole genome shotgun (WGS) entry which is preliminary data.</text>
</comment>
<dbReference type="EMBL" id="MU839847">
    <property type="protein sequence ID" value="KAK1750401.1"/>
    <property type="molecule type" value="Genomic_DNA"/>
</dbReference>
<proteinExistence type="predicted"/>
<keyword evidence="1" id="KW-1133">Transmembrane helix</keyword>
<feature type="transmembrane region" description="Helical" evidence="1">
    <location>
        <begin position="288"/>
        <end position="307"/>
    </location>
</feature>
<keyword evidence="1" id="KW-0812">Transmembrane</keyword>
<feature type="transmembrane region" description="Helical" evidence="1">
    <location>
        <begin position="319"/>
        <end position="343"/>
    </location>
</feature>
<evidence type="ECO:0000256" key="1">
    <source>
        <dbReference type="SAM" id="Phobius"/>
    </source>
</evidence>
<keyword evidence="1" id="KW-0472">Membrane</keyword>
<gene>
    <name evidence="2" type="ORF">QBC47DRAFT_394004</name>
</gene>